<feature type="domain" description="Fibronectin type-III" evidence="9">
    <location>
        <begin position="688"/>
        <end position="804"/>
    </location>
</feature>
<evidence type="ECO:0000256" key="3">
    <source>
        <dbReference type="ARBA" id="ARBA00023136"/>
    </source>
</evidence>
<feature type="domain" description="Ig-like" evidence="8">
    <location>
        <begin position="113"/>
        <end position="206"/>
    </location>
</feature>
<feature type="domain" description="Fibronectin type-III" evidence="9">
    <location>
        <begin position="806"/>
        <end position="910"/>
    </location>
</feature>
<feature type="domain" description="Ig-like" evidence="8">
    <location>
        <begin position="404"/>
        <end position="494"/>
    </location>
</feature>
<evidence type="ECO:0000256" key="5">
    <source>
        <dbReference type="ARBA" id="ARBA00023180"/>
    </source>
</evidence>
<dbReference type="FunFam" id="2.60.40.10:FF:000004">
    <property type="entry name" value="DCC isoform 1"/>
    <property type="match status" value="1"/>
</dbReference>
<sequence>MKLLWIIVLVASQSSAEIFSVEPEDTLVPLDSTSNIEFRCKANVADPVYSWRKDNTPLDTTGQSRYQTNGGTLTISTPQADDEGKYQCVVQSEDGIVVSNYGNLIFEYIKNFPNIVQAPIPTSQGDGIALECPQITYEPQWSVAFYWEKVELEFITSKNSNRTHFVSQKDGKLYFANPVQGDSGKFLCKVKSNWELNGQKQERMSSLVELKVDAAVSDMPARFMLEPDPVTTAKRGGITVIQCFAAGRPTPTISWSKVNGQMPPNHAISPSGQLVLQDVTDDMAGTYECTAANSLATVTSQGQLELQYEPQWTKQISSEVVEQLTPAKFSCSALGNPQATYFWLKDGVRLSNTDNVVITDTQDGSELTVVAVNTTDVGMYQCVGQNNLGYIFSSAHLSIATDPPMFNQQMDDIEKAALHSDVIINCDVIAAPAPTFDWSKDGQVIDLTSEKFSLVDGGNLKISHVNTSDAGDYTCTASNSLGEVSGFTSLKVYSPTTVTTHTVGDVNLQAGDAIMLECSESHDLQLVIKWSWTQNNQTINKWNQHYAQTGGSLELLDVGSDQIGTYECCVSSDVGTDCAQILVDVLAPPDPPSNVVIQSSSTTTQNIAWSEPKNNGAPVTSYEAEARNEYDMTWFSACISNKTSCEVFNLLPHNNYLYRVYAFNKMGKGKASEESTPSYTLKGAPVAAPTGISGGGGTPGQLVVTWEPFPKKFYGSPTVTYTISMRKEDPGVPVHLPIDLNGSPAPPSDKPWFDQVEVGSEATQTIFQVNSSEIFKPYEVRVRADNAYGNGPFSDQVVVYTAELPPNQSPTGFKRQSAKAYSAEITWNYLSNTNGYTQGYQVSICSMIDYNPCENPKQWRNFTTADETPYIKLEGLQANYNYKLKAAGFNSAGLGPWSDFSFLFVTTGPPPDNAPINVKLKVLGLDLTAQWDPVQPSTFESAIQGYVVQYWLVNQTSADARDHYTEPPSVEFKLPHYNDYMLWVRAFNEGGNGRPSTTYHITTKKGVSGQQGDNASALKCSSLLMLLCVWTAINSWLN</sequence>
<accession>A0A6F9DAB3</accession>
<dbReference type="InterPro" id="IPR003598">
    <property type="entry name" value="Ig_sub2"/>
</dbReference>
<dbReference type="PROSITE" id="PS50835">
    <property type="entry name" value="IG_LIKE"/>
    <property type="match status" value="6"/>
</dbReference>
<evidence type="ECO:0000256" key="7">
    <source>
        <dbReference type="SAM" id="SignalP"/>
    </source>
</evidence>
<evidence type="ECO:0000313" key="10">
    <source>
        <dbReference type="EMBL" id="CAB3232399.1"/>
    </source>
</evidence>
<feature type="domain" description="Ig-like" evidence="8">
    <location>
        <begin position="23"/>
        <end position="99"/>
    </location>
</feature>
<feature type="domain" description="Ig-like" evidence="8">
    <location>
        <begin position="495"/>
        <end position="584"/>
    </location>
</feature>
<dbReference type="Pfam" id="PF07679">
    <property type="entry name" value="I-set"/>
    <property type="match status" value="3"/>
</dbReference>
<dbReference type="SUPFAM" id="SSF49265">
    <property type="entry name" value="Fibronectin type III"/>
    <property type="match status" value="2"/>
</dbReference>
<proteinExistence type="evidence at transcript level"/>
<evidence type="ECO:0000256" key="6">
    <source>
        <dbReference type="ARBA" id="ARBA00023319"/>
    </source>
</evidence>
<feature type="domain" description="Fibronectin type-III" evidence="9">
    <location>
        <begin position="914"/>
        <end position="1006"/>
    </location>
</feature>
<dbReference type="Pfam" id="PF13927">
    <property type="entry name" value="Ig_3"/>
    <property type="match status" value="2"/>
</dbReference>
<name>A0A6F9DAB3_9ASCI</name>
<evidence type="ECO:0000259" key="8">
    <source>
        <dbReference type="PROSITE" id="PS50835"/>
    </source>
</evidence>
<keyword evidence="2" id="KW-0677">Repeat</keyword>
<protein>
    <submittedName>
        <fullName evidence="10">Contactin-2-like</fullName>
    </submittedName>
</protein>
<dbReference type="GO" id="GO:0098632">
    <property type="term" value="F:cell-cell adhesion mediator activity"/>
    <property type="evidence" value="ECO:0007669"/>
    <property type="project" value="TreeGrafter"/>
</dbReference>
<dbReference type="InterPro" id="IPR036116">
    <property type="entry name" value="FN3_sf"/>
</dbReference>
<evidence type="ECO:0000256" key="2">
    <source>
        <dbReference type="ARBA" id="ARBA00022737"/>
    </source>
</evidence>
<feature type="chain" id="PRO_5026121651" evidence="7">
    <location>
        <begin position="17"/>
        <end position="1038"/>
    </location>
</feature>
<feature type="signal peptide" evidence="7">
    <location>
        <begin position="1"/>
        <end position="16"/>
    </location>
</feature>
<dbReference type="GO" id="GO:0030424">
    <property type="term" value="C:axon"/>
    <property type="evidence" value="ECO:0007669"/>
    <property type="project" value="TreeGrafter"/>
</dbReference>
<keyword evidence="6" id="KW-0393">Immunoglobulin domain</keyword>
<dbReference type="PROSITE" id="PS50853">
    <property type="entry name" value="FN3"/>
    <property type="match status" value="4"/>
</dbReference>
<dbReference type="SMART" id="SM00060">
    <property type="entry name" value="FN3"/>
    <property type="match status" value="4"/>
</dbReference>
<reference evidence="10" key="1">
    <citation type="submission" date="2020-04" db="EMBL/GenBank/DDBJ databases">
        <authorList>
            <person name="Neveu A P."/>
        </authorList>
    </citation>
    <scope>NUCLEOTIDE SEQUENCE</scope>
    <source>
        <tissue evidence="10">Whole embryo</tissue>
    </source>
</reference>
<dbReference type="AlphaFoldDB" id="A0A6F9DAB3"/>
<feature type="domain" description="Fibronectin type-III" evidence="9">
    <location>
        <begin position="591"/>
        <end position="683"/>
    </location>
</feature>
<dbReference type="FunFam" id="2.60.40.10:FF:000032">
    <property type="entry name" value="palladin isoform X1"/>
    <property type="match status" value="1"/>
</dbReference>
<comment type="subcellular location">
    <subcellularLocation>
        <location evidence="1">Membrane</location>
    </subcellularLocation>
</comment>
<feature type="domain" description="Ig-like" evidence="8">
    <location>
        <begin position="220"/>
        <end position="305"/>
    </location>
</feature>
<dbReference type="PANTHER" id="PTHR44170">
    <property type="entry name" value="PROTEIN SIDEKICK"/>
    <property type="match status" value="1"/>
</dbReference>
<dbReference type="InterPro" id="IPR013783">
    <property type="entry name" value="Ig-like_fold"/>
</dbReference>
<dbReference type="InterPro" id="IPR003961">
    <property type="entry name" value="FN3_dom"/>
</dbReference>
<dbReference type="Gene3D" id="2.60.40.10">
    <property type="entry name" value="Immunoglobulins"/>
    <property type="match status" value="10"/>
</dbReference>
<dbReference type="InterPro" id="IPR036179">
    <property type="entry name" value="Ig-like_dom_sf"/>
</dbReference>
<evidence type="ECO:0000259" key="9">
    <source>
        <dbReference type="PROSITE" id="PS50853"/>
    </source>
</evidence>
<keyword evidence="5" id="KW-0325">Glycoprotein</keyword>
<dbReference type="PANTHER" id="PTHR44170:SF58">
    <property type="entry name" value="PROTEIN TURTLE HOMOLOG A-LIKE ISOFORM X1"/>
    <property type="match status" value="1"/>
</dbReference>
<dbReference type="InterPro" id="IPR013098">
    <property type="entry name" value="Ig_I-set"/>
</dbReference>
<dbReference type="GO" id="GO:0007420">
    <property type="term" value="P:brain development"/>
    <property type="evidence" value="ECO:0007669"/>
    <property type="project" value="TreeGrafter"/>
</dbReference>
<dbReference type="InterPro" id="IPR007110">
    <property type="entry name" value="Ig-like_dom"/>
</dbReference>
<dbReference type="GO" id="GO:0005886">
    <property type="term" value="C:plasma membrane"/>
    <property type="evidence" value="ECO:0007669"/>
    <property type="project" value="TreeGrafter"/>
</dbReference>
<dbReference type="SUPFAM" id="SSF48726">
    <property type="entry name" value="Immunoglobulin"/>
    <property type="match status" value="5"/>
</dbReference>
<dbReference type="SMART" id="SM00408">
    <property type="entry name" value="IGc2"/>
    <property type="match status" value="6"/>
</dbReference>
<keyword evidence="4" id="KW-1015">Disulfide bond</keyword>
<gene>
    <name evidence="10" type="primary">Cntn2</name>
</gene>
<dbReference type="InterPro" id="IPR003599">
    <property type="entry name" value="Ig_sub"/>
</dbReference>
<dbReference type="CDD" id="cd00063">
    <property type="entry name" value="FN3"/>
    <property type="match status" value="4"/>
</dbReference>
<dbReference type="Pfam" id="PF00041">
    <property type="entry name" value="fn3"/>
    <property type="match status" value="1"/>
</dbReference>
<organism evidence="10">
    <name type="scientific">Phallusia mammillata</name>
    <dbReference type="NCBI Taxonomy" id="59560"/>
    <lineage>
        <taxon>Eukaryota</taxon>
        <taxon>Metazoa</taxon>
        <taxon>Chordata</taxon>
        <taxon>Tunicata</taxon>
        <taxon>Ascidiacea</taxon>
        <taxon>Phlebobranchia</taxon>
        <taxon>Ascidiidae</taxon>
        <taxon>Phallusia</taxon>
    </lineage>
</organism>
<feature type="domain" description="Ig-like" evidence="8">
    <location>
        <begin position="310"/>
        <end position="398"/>
    </location>
</feature>
<dbReference type="GO" id="GO:0007411">
    <property type="term" value="P:axon guidance"/>
    <property type="evidence" value="ECO:0007669"/>
    <property type="project" value="TreeGrafter"/>
</dbReference>
<keyword evidence="3" id="KW-0472">Membrane</keyword>
<dbReference type="SMART" id="SM00409">
    <property type="entry name" value="IG"/>
    <property type="match status" value="6"/>
</dbReference>
<evidence type="ECO:0000256" key="1">
    <source>
        <dbReference type="ARBA" id="ARBA00004370"/>
    </source>
</evidence>
<evidence type="ECO:0000256" key="4">
    <source>
        <dbReference type="ARBA" id="ARBA00023157"/>
    </source>
</evidence>
<keyword evidence="7" id="KW-0732">Signal</keyword>
<dbReference type="EMBL" id="LR784066">
    <property type="protein sequence ID" value="CAB3232399.1"/>
    <property type="molecule type" value="mRNA"/>
</dbReference>